<keyword evidence="8" id="KW-0645">Protease</keyword>
<gene>
    <name evidence="15" type="ORF">ACFPIB_06690</name>
</gene>
<evidence type="ECO:0000256" key="12">
    <source>
        <dbReference type="ARBA" id="ARBA00023049"/>
    </source>
</evidence>
<feature type="domain" description="Peptidase M1 leukotriene A4 hydrolase/aminopeptidase C-terminal" evidence="14">
    <location>
        <begin position="518"/>
        <end position="656"/>
    </location>
</feature>
<accession>A0ABW0EAM8</accession>
<dbReference type="InterPro" id="IPR042097">
    <property type="entry name" value="Aminopeptidase_N-like_N_sf"/>
</dbReference>
<evidence type="ECO:0000256" key="10">
    <source>
        <dbReference type="ARBA" id="ARBA00022801"/>
    </source>
</evidence>
<dbReference type="SUPFAM" id="SSF48371">
    <property type="entry name" value="ARM repeat"/>
    <property type="match status" value="1"/>
</dbReference>
<dbReference type="Gene3D" id="2.60.40.1730">
    <property type="entry name" value="tricorn interacting facor f3 domain"/>
    <property type="match status" value="1"/>
</dbReference>
<dbReference type="PANTHER" id="PTHR45726:SF3">
    <property type="entry name" value="LEUKOTRIENE A-4 HYDROLASE"/>
    <property type="match status" value="1"/>
</dbReference>
<dbReference type="RefSeq" id="WP_378016657.1">
    <property type="nucleotide sequence ID" value="NZ_JBHSKT010000003.1"/>
</dbReference>
<proteinExistence type="inferred from homology"/>
<protein>
    <recommendedName>
        <fullName evidence="6">Aminopeptidase N</fullName>
        <ecNumber evidence="5">3.4.11.2</ecNumber>
    </recommendedName>
</protein>
<dbReference type="SUPFAM" id="SSF63737">
    <property type="entry name" value="Leukotriene A4 hydrolase N-terminal domain"/>
    <property type="match status" value="1"/>
</dbReference>
<dbReference type="PANTHER" id="PTHR45726">
    <property type="entry name" value="LEUKOTRIENE A-4 HYDROLASE"/>
    <property type="match status" value="1"/>
</dbReference>
<comment type="subcellular location">
    <subcellularLocation>
        <location evidence="3">Cytoplasm</location>
    </subcellularLocation>
</comment>
<keyword evidence="7" id="KW-0963">Cytoplasm</keyword>
<evidence type="ECO:0000256" key="13">
    <source>
        <dbReference type="SAM" id="MobiDB-lite"/>
    </source>
</evidence>
<evidence type="ECO:0000256" key="3">
    <source>
        <dbReference type="ARBA" id="ARBA00004496"/>
    </source>
</evidence>
<evidence type="ECO:0000256" key="4">
    <source>
        <dbReference type="ARBA" id="ARBA00010136"/>
    </source>
</evidence>
<comment type="similarity">
    <text evidence="4">Belongs to the peptidase M1 family.</text>
</comment>
<comment type="cofactor">
    <cofactor evidence="2">
        <name>Zn(2+)</name>
        <dbReference type="ChEBI" id="CHEBI:29105"/>
    </cofactor>
</comment>
<dbReference type="InterPro" id="IPR049980">
    <property type="entry name" value="LTA4H_cat"/>
</dbReference>
<dbReference type="PRINTS" id="PR00756">
    <property type="entry name" value="ALADIPTASE"/>
</dbReference>
<dbReference type="InterPro" id="IPR027268">
    <property type="entry name" value="Peptidase_M4/M1_CTD_sf"/>
</dbReference>
<feature type="region of interest" description="Disordered" evidence="13">
    <location>
        <begin position="52"/>
        <end position="73"/>
    </location>
</feature>
<evidence type="ECO:0000259" key="14">
    <source>
        <dbReference type="SMART" id="SM01263"/>
    </source>
</evidence>
<feature type="compositionally biased region" description="Basic and acidic residues" evidence="13">
    <location>
        <begin position="64"/>
        <end position="73"/>
    </location>
</feature>
<dbReference type="InterPro" id="IPR015211">
    <property type="entry name" value="Peptidase_M1_C"/>
</dbReference>
<keyword evidence="15" id="KW-0031">Aminopeptidase</keyword>
<keyword evidence="16" id="KW-1185">Reference proteome</keyword>
<keyword evidence="11" id="KW-0862">Zinc</keyword>
<dbReference type="Gene3D" id="3.30.2010.30">
    <property type="match status" value="1"/>
</dbReference>
<keyword evidence="10 15" id="KW-0378">Hydrolase</keyword>
<dbReference type="EMBL" id="JBHSKT010000003">
    <property type="protein sequence ID" value="MFC5270286.1"/>
    <property type="molecule type" value="Genomic_DNA"/>
</dbReference>
<dbReference type="SUPFAM" id="SSF55486">
    <property type="entry name" value="Metalloproteases ('zincins'), catalytic domain"/>
    <property type="match status" value="1"/>
</dbReference>
<comment type="catalytic activity">
    <reaction evidence="1">
        <text>Release of an N-terminal amino acid, Xaa-|-Yaa- from a peptide, amide or arylamide. Xaa is preferably Ala, but may be most amino acids including Pro (slow action). When a terminal hydrophobic residue is followed by a prolyl residue, the two may be released as an intact Xaa-Pro dipeptide.</text>
        <dbReference type="EC" id="3.4.11.2"/>
    </reaction>
</comment>
<dbReference type="Proteomes" id="UP001596161">
    <property type="component" value="Unassembled WGS sequence"/>
</dbReference>
<organism evidence="15 16">
    <name type="scientific">Adhaeribacter terreus</name>
    <dbReference type="NCBI Taxonomy" id="529703"/>
    <lineage>
        <taxon>Bacteria</taxon>
        <taxon>Pseudomonadati</taxon>
        <taxon>Bacteroidota</taxon>
        <taxon>Cytophagia</taxon>
        <taxon>Cytophagales</taxon>
        <taxon>Hymenobacteraceae</taxon>
        <taxon>Adhaeribacter</taxon>
    </lineage>
</organism>
<dbReference type="InterPro" id="IPR045357">
    <property type="entry name" value="Aminopeptidase_N-like_N"/>
</dbReference>
<reference evidence="16" key="1">
    <citation type="journal article" date="2019" name="Int. J. Syst. Evol. Microbiol.">
        <title>The Global Catalogue of Microorganisms (GCM) 10K type strain sequencing project: providing services to taxonomists for standard genome sequencing and annotation.</title>
        <authorList>
            <consortium name="The Broad Institute Genomics Platform"/>
            <consortium name="The Broad Institute Genome Sequencing Center for Infectious Disease"/>
            <person name="Wu L."/>
            <person name="Ma J."/>
        </authorList>
    </citation>
    <scope>NUCLEOTIDE SEQUENCE [LARGE SCALE GENOMIC DNA]</scope>
    <source>
        <strain evidence="16">KACC 12602</strain>
    </source>
</reference>
<evidence type="ECO:0000256" key="9">
    <source>
        <dbReference type="ARBA" id="ARBA00022723"/>
    </source>
</evidence>
<evidence type="ECO:0000256" key="6">
    <source>
        <dbReference type="ARBA" id="ARBA00015611"/>
    </source>
</evidence>
<dbReference type="Gene3D" id="1.10.390.10">
    <property type="entry name" value="Neutral Protease Domain 2"/>
    <property type="match status" value="1"/>
</dbReference>
<evidence type="ECO:0000256" key="11">
    <source>
        <dbReference type="ARBA" id="ARBA00022833"/>
    </source>
</evidence>
<dbReference type="EC" id="3.4.11.2" evidence="5"/>
<dbReference type="GO" id="GO:0004177">
    <property type="term" value="F:aminopeptidase activity"/>
    <property type="evidence" value="ECO:0007669"/>
    <property type="project" value="UniProtKB-KW"/>
</dbReference>
<dbReference type="InterPro" id="IPR016024">
    <property type="entry name" value="ARM-type_fold"/>
</dbReference>
<dbReference type="Pfam" id="PF01433">
    <property type="entry name" value="Peptidase_M1"/>
    <property type="match status" value="1"/>
</dbReference>
<evidence type="ECO:0000256" key="8">
    <source>
        <dbReference type="ARBA" id="ARBA00022670"/>
    </source>
</evidence>
<dbReference type="InterPro" id="IPR034015">
    <property type="entry name" value="M1_LTA4H"/>
</dbReference>
<evidence type="ECO:0000256" key="2">
    <source>
        <dbReference type="ARBA" id="ARBA00001947"/>
    </source>
</evidence>
<dbReference type="SMART" id="SM01263">
    <property type="entry name" value="Leuk-A4-hydro_C"/>
    <property type="match status" value="1"/>
</dbReference>
<keyword evidence="12" id="KW-0482">Metalloprotease</keyword>
<dbReference type="InterPro" id="IPR014782">
    <property type="entry name" value="Peptidase_M1_dom"/>
</dbReference>
<evidence type="ECO:0000313" key="16">
    <source>
        <dbReference type="Proteomes" id="UP001596161"/>
    </source>
</evidence>
<keyword evidence="9" id="KW-0479">Metal-binding</keyword>
<dbReference type="Pfam" id="PF17900">
    <property type="entry name" value="Peptidase_M1_N"/>
    <property type="match status" value="1"/>
</dbReference>
<dbReference type="Pfam" id="PF09127">
    <property type="entry name" value="Leuk-A4-hydro_C"/>
    <property type="match status" value="1"/>
</dbReference>
<dbReference type="Gene3D" id="1.25.40.320">
    <property type="entry name" value="Peptidase M1, leukotriene A4 hydrolase/aminopeptidase C-terminal domain"/>
    <property type="match status" value="1"/>
</dbReference>
<evidence type="ECO:0000256" key="5">
    <source>
        <dbReference type="ARBA" id="ARBA00012564"/>
    </source>
</evidence>
<dbReference type="InterPro" id="IPR038502">
    <property type="entry name" value="M1_LTA-4_hydro/amino_C_sf"/>
</dbReference>
<name>A0ABW0EAM8_9BACT</name>
<comment type="caution">
    <text evidence="15">The sequence shown here is derived from an EMBL/GenBank/DDBJ whole genome shotgun (WGS) entry which is preliminary data.</text>
</comment>
<evidence type="ECO:0000313" key="15">
    <source>
        <dbReference type="EMBL" id="MFC5270286.1"/>
    </source>
</evidence>
<sequence>MAFISWQELFRKLFFKYIAAKPEPDRMTYRTSLVLFAAVALLQAGGCYSKKTKEDMTTTQTKDQAVEASHDSHSYSNPEAIAVSHLDLDIEVLFDQKTLRGTATLNLNRKQQSNNLILDARDLKILKVTDSGSNAELPFKLGENKEVFGQPLEITLKPETKSVTIQYETSPEAAALQWLNPQQTAGKVYPFMFTQSQAILARTWIPCQDSPGVRFTYNAKVKVPKEMLALMSAENPVQKSADGVYTFKMDQPIPSYLMALSVGDLAFKNLGDRTGIYAEPVSLEAAAYEFAELEKMLVTAEKLYGKYRWNRYDLLLLPPSFPFGGMENPRITFLTPTIIAKDRSLTSLVAHELAHSWSGNLVTNATWNDFWLNEGFTVYFERRIMEAMYGKDYADMLKVLGMQDLNRTLDELGADQPDTRLKLDLEGRDPDDGLTDIAYEKGNYFLLNIENAVGREKFDAFLNGYFQKFAFQTMTTDAFVKYLEAELIKHDPELAQKINYEAWIFKPGIPKNAIKVNSVRFEKVEKAATDWKNGKPASQIATKEWSSHEWLHFLRALPATLSSDQMQELDKTFNFTNSGNSEILAAWLEIAVKNNYEPADKALENFLIHVGRRKFLIPLYKALLATPNGKEKAKAIYAKARPNYHAVATSTIDEFLKEK</sequence>
<evidence type="ECO:0000256" key="7">
    <source>
        <dbReference type="ARBA" id="ARBA00022490"/>
    </source>
</evidence>
<dbReference type="InterPro" id="IPR001930">
    <property type="entry name" value="Peptidase_M1"/>
</dbReference>
<dbReference type="CDD" id="cd09599">
    <property type="entry name" value="M1_LTA4H"/>
    <property type="match status" value="1"/>
</dbReference>
<evidence type="ECO:0000256" key="1">
    <source>
        <dbReference type="ARBA" id="ARBA00000098"/>
    </source>
</evidence>